<dbReference type="NCBIfam" id="TIGR02720">
    <property type="entry name" value="pyruv_oxi_spxB"/>
    <property type="match status" value="1"/>
</dbReference>
<evidence type="ECO:0000259" key="6">
    <source>
        <dbReference type="Pfam" id="PF02775"/>
    </source>
</evidence>
<protein>
    <recommendedName>
        <fullName evidence="3">Pyruvate oxidase</fullName>
        <ecNumber evidence="3">1.2.3.3</ecNumber>
    </recommendedName>
</protein>
<evidence type="ECO:0000256" key="4">
    <source>
        <dbReference type="RuleBase" id="RU362132"/>
    </source>
</evidence>
<dbReference type="Pfam" id="PF02775">
    <property type="entry name" value="TPP_enzyme_C"/>
    <property type="match status" value="1"/>
</dbReference>
<evidence type="ECO:0000259" key="5">
    <source>
        <dbReference type="Pfam" id="PF00205"/>
    </source>
</evidence>
<dbReference type="InterPro" id="IPR047212">
    <property type="entry name" value="TPP_POXB-like"/>
</dbReference>
<keyword evidence="2 4" id="KW-0786">Thiamine pyrophosphate</keyword>
<dbReference type="InterPro" id="IPR014092">
    <property type="entry name" value="Pyruvate_oxidase"/>
</dbReference>
<evidence type="ECO:0000256" key="1">
    <source>
        <dbReference type="ARBA" id="ARBA00007812"/>
    </source>
</evidence>
<proteinExistence type="inferred from homology"/>
<dbReference type="Proteomes" id="UP000199433">
    <property type="component" value="Unassembled WGS sequence"/>
</dbReference>
<dbReference type="STRING" id="426701.SAMN04488098_100177"/>
<dbReference type="SUPFAM" id="SSF52467">
    <property type="entry name" value="DHS-like NAD/FAD-binding domain"/>
    <property type="match status" value="1"/>
</dbReference>
<dbReference type="PANTHER" id="PTHR42981:SF2">
    <property type="entry name" value="PYRUVATE DEHYDROGENASE [UBIQUINONE]"/>
    <property type="match status" value="1"/>
</dbReference>
<feature type="domain" description="Thiamine pyrophosphate enzyme TPP-binding" evidence="6">
    <location>
        <begin position="390"/>
        <end position="539"/>
    </location>
</feature>
<dbReference type="AlphaFoldDB" id="A0A1G8V877"/>
<dbReference type="CDD" id="cd02014">
    <property type="entry name" value="TPP_POX"/>
    <property type="match status" value="1"/>
</dbReference>
<dbReference type="InterPro" id="IPR029061">
    <property type="entry name" value="THDP-binding"/>
</dbReference>
<dbReference type="InterPro" id="IPR047210">
    <property type="entry name" value="TPP_PYR_POXB-like"/>
</dbReference>
<gene>
    <name evidence="8" type="ORF">SAMN04488098_100177</name>
</gene>
<reference evidence="9" key="1">
    <citation type="submission" date="2016-10" db="EMBL/GenBank/DDBJ databases">
        <authorList>
            <person name="Varghese N."/>
            <person name="Submissions S."/>
        </authorList>
    </citation>
    <scope>NUCLEOTIDE SEQUENCE [LARGE SCALE GENOMIC DNA]</scope>
    <source>
        <strain evidence="9">DSM 19181</strain>
    </source>
</reference>
<keyword evidence="9" id="KW-1185">Reference proteome</keyword>
<dbReference type="EC" id="1.2.3.3" evidence="3"/>
<sequence>MTNNTDKIEAGVAAVKVLESWGVKQVYGLPAGSLNSWMDALKHEETAIDFVQVRHEEVGALAASMQYKFSGEIGVALGSGGPGATHLMNGLYDAREDGVPMLAIIGQRAENEINMDAFQEMNHNPVFADVAIYNRRVAYPEQLPKIIDEAIRTAITRKGVAAVEVPVSYGWEEIDRESWYSSANAHRTPPYPIPEEKDIEEAARILENAKRPVIYAGIGTRGNGDAVMALSRKLKAPVAVTGINYDTFPHDFEALLGSANRVSRKPAVEVFDEADVVLFAGSNYPFTEVTGVFDHVDKFIQIDIDPYKLGKRHPVDVAILGDAGSVIRSITDKVSEKPESAWYRANLNNIKNWAAYIDKLENKKEGKLQIYQAYQAINQVADDDAIYSIDVGNTTQTSVRHLKMSPKNMWRTSGVFATMGNGLPGAISAKKSFPVRQVWDLTGDGAFSMVMQDIVTCVQYNLPSIHVVFSNEEYAFIKAEQEDTNHYYYGVDFQSVDYAKIAEAQGAAGLTVSEISDLHDVFQKAVDLEKSGKTVVVNVKINDDRPIPAEALKLDPALYPEEEIRAFKERYEAEELVPFSQFLKDEGLESFVQQRQSKSTQNYSKVDAEEQI</sequence>
<keyword evidence="8" id="KW-0670">Pyruvate</keyword>
<organism evidence="8 9">
    <name type="scientific">Alkalibacterium thalassium</name>
    <dbReference type="NCBI Taxonomy" id="426701"/>
    <lineage>
        <taxon>Bacteria</taxon>
        <taxon>Bacillati</taxon>
        <taxon>Bacillota</taxon>
        <taxon>Bacilli</taxon>
        <taxon>Lactobacillales</taxon>
        <taxon>Carnobacteriaceae</taxon>
        <taxon>Alkalibacterium</taxon>
    </lineage>
</organism>
<dbReference type="InterPro" id="IPR011766">
    <property type="entry name" value="TPP_enzyme_TPP-bd"/>
</dbReference>
<dbReference type="Pfam" id="PF00205">
    <property type="entry name" value="TPP_enzyme_M"/>
    <property type="match status" value="1"/>
</dbReference>
<dbReference type="PROSITE" id="PS00187">
    <property type="entry name" value="TPP_ENZYMES"/>
    <property type="match status" value="1"/>
</dbReference>
<dbReference type="GO" id="GO:0000287">
    <property type="term" value="F:magnesium ion binding"/>
    <property type="evidence" value="ECO:0007669"/>
    <property type="project" value="InterPro"/>
</dbReference>
<comment type="similarity">
    <text evidence="1 4">Belongs to the TPP enzyme family.</text>
</comment>
<dbReference type="Gene3D" id="1.10.10.940">
    <property type="match status" value="1"/>
</dbReference>
<dbReference type="OrthoDB" id="4494979at2"/>
<name>A0A1G8V877_9LACT</name>
<dbReference type="InterPro" id="IPR047211">
    <property type="entry name" value="POXB-like"/>
</dbReference>
<evidence type="ECO:0000313" key="8">
    <source>
        <dbReference type="EMBL" id="SDJ62057.1"/>
    </source>
</evidence>
<evidence type="ECO:0000256" key="2">
    <source>
        <dbReference type="ARBA" id="ARBA00023052"/>
    </source>
</evidence>
<dbReference type="InterPro" id="IPR029035">
    <property type="entry name" value="DHS-like_NAD/FAD-binding_dom"/>
</dbReference>
<dbReference type="EMBL" id="FNFK01000001">
    <property type="protein sequence ID" value="SDJ62057.1"/>
    <property type="molecule type" value="Genomic_DNA"/>
</dbReference>
<evidence type="ECO:0000313" key="9">
    <source>
        <dbReference type="Proteomes" id="UP000199433"/>
    </source>
</evidence>
<dbReference type="GO" id="GO:0047112">
    <property type="term" value="F:pyruvate oxidase activity"/>
    <property type="evidence" value="ECO:0007669"/>
    <property type="project" value="UniProtKB-UniRule"/>
</dbReference>
<dbReference type="PANTHER" id="PTHR42981">
    <property type="entry name" value="PYRUVATE DEHYDROGENASE [UBIQUINONE]"/>
    <property type="match status" value="1"/>
</dbReference>
<dbReference type="InterPro" id="IPR000399">
    <property type="entry name" value="TPP-bd_CS"/>
</dbReference>
<dbReference type="CDD" id="cd07039">
    <property type="entry name" value="TPP_PYR_POX"/>
    <property type="match status" value="1"/>
</dbReference>
<dbReference type="Gene3D" id="3.40.50.1220">
    <property type="entry name" value="TPP-binding domain"/>
    <property type="match status" value="1"/>
</dbReference>
<feature type="domain" description="Thiamine pyrophosphate enzyme N-terminal TPP-binding" evidence="7">
    <location>
        <begin position="12"/>
        <end position="123"/>
    </location>
</feature>
<dbReference type="Pfam" id="PF02776">
    <property type="entry name" value="TPP_enzyme_N"/>
    <property type="match status" value="1"/>
</dbReference>
<feature type="domain" description="Thiamine pyrophosphate enzyme central" evidence="5">
    <location>
        <begin position="199"/>
        <end position="329"/>
    </location>
</feature>
<dbReference type="RefSeq" id="WP_091264094.1">
    <property type="nucleotide sequence ID" value="NZ_FNFK01000001.1"/>
</dbReference>
<dbReference type="GO" id="GO:0030976">
    <property type="term" value="F:thiamine pyrophosphate binding"/>
    <property type="evidence" value="ECO:0007669"/>
    <property type="project" value="InterPro"/>
</dbReference>
<evidence type="ECO:0000259" key="7">
    <source>
        <dbReference type="Pfam" id="PF02776"/>
    </source>
</evidence>
<dbReference type="InterPro" id="IPR012001">
    <property type="entry name" value="Thiamin_PyroP_enz_TPP-bd_dom"/>
</dbReference>
<dbReference type="SUPFAM" id="SSF52518">
    <property type="entry name" value="Thiamin diphosphate-binding fold (THDP-binding)"/>
    <property type="match status" value="2"/>
</dbReference>
<dbReference type="Gene3D" id="3.40.50.970">
    <property type="match status" value="2"/>
</dbReference>
<accession>A0A1G8V877</accession>
<evidence type="ECO:0000256" key="3">
    <source>
        <dbReference type="NCBIfam" id="TIGR02720"/>
    </source>
</evidence>
<dbReference type="InterPro" id="IPR012000">
    <property type="entry name" value="Thiamin_PyroP_enz_cen_dom"/>
</dbReference>